<evidence type="ECO:0000313" key="4">
    <source>
        <dbReference type="EMBL" id="CAH1399976.1"/>
    </source>
</evidence>
<dbReference type="Proteomes" id="UP001152798">
    <property type="component" value="Chromosome 4"/>
</dbReference>
<feature type="transmembrane region" description="Helical" evidence="2">
    <location>
        <begin position="453"/>
        <end position="475"/>
    </location>
</feature>
<dbReference type="PROSITE" id="PS50850">
    <property type="entry name" value="MFS"/>
    <property type="match status" value="1"/>
</dbReference>
<dbReference type="PANTHER" id="PTHR11360">
    <property type="entry name" value="MONOCARBOXYLATE TRANSPORTER"/>
    <property type="match status" value="1"/>
</dbReference>
<feature type="transmembrane region" description="Helical" evidence="2">
    <location>
        <begin position="396"/>
        <end position="413"/>
    </location>
</feature>
<organism evidence="4 5">
    <name type="scientific">Nezara viridula</name>
    <name type="common">Southern green stink bug</name>
    <name type="synonym">Cimex viridulus</name>
    <dbReference type="NCBI Taxonomy" id="85310"/>
    <lineage>
        <taxon>Eukaryota</taxon>
        <taxon>Metazoa</taxon>
        <taxon>Ecdysozoa</taxon>
        <taxon>Arthropoda</taxon>
        <taxon>Hexapoda</taxon>
        <taxon>Insecta</taxon>
        <taxon>Pterygota</taxon>
        <taxon>Neoptera</taxon>
        <taxon>Paraneoptera</taxon>
        <taxon>Hemiptera</taxon>
        <taxon>Heteroptera</taxon>
        <taxon>Panheteroptera</taxon>
        <taxon>Pentatomomorpha</taxon>
        <taxon>Pentatomoidea</taxon>
        <taxon>Pentatomidae</taxon>
        <taxon>Pentatominae</taxon>
        <taxon>Nezara</taxon>
    </lineage>
</organism>
<keyword evidence="5" id="KW-1185">Reference proteome</keyword>
<sequence>MDKDQIPDGGYGWIVVAAFGANNIVVIPIMQGFTLLFRDVFKDLNMSATDISTITNVNSAFGLILGLFNGPLFKSFTYRKVSLISVILMFVGFILTSTANSFTEFIIYYGVINSIGCSLNLTSFSLALNTYFNKRRNLATGLSSAITGFGPVFMPILVSFLISYYGVRGTALILSALILHCLTGALLLHPVKWHYRKVEERAIEKELELLNPPTSEANNLKQEIEDEDEIDEDYDVNLVHGLEKVTIPSKKMENFDKASGGIFASKISLYEKAPDATWWRKESNAGLPPYTPQYSIRQEKKPKKKDSQQWISKIVKLFDLDLLQDPAYRTIWFGISLAFTGEINFSLMTPMILGDLGWNVEETAKLMSSLAFADIIMRFISPFIGDAVKLPAKQMYMISLIFLVLTRASIIFASGWTQTLIACIFIGIGKGFRTVYMGLVIPSYVPLEKLASATGLQTVLNGLFLITAGPILGLIRDKSGSYNACIYFINSLSLTTITLWTIEMILDRQKLKNQAKEEATESSQNV</sequence>
<protein>
    <recommendedName>
        <fullName evidence="3">Major facilitator superfamily (MFS) profile domain-containing protein</fullName>
    </recommendedName>
</protein>
<accession>A0A9P0HDG1</accession>
<keyword evidence="2" id="KW-0472">Membrane</keyword>
<feature type="transmembrane region" description="Helical" evidence="2">
    <location>
        <begin position="171"/>
        <end position="191"/>
    </location>
</feature>
<dbReference type="GO" id="GO:0016020">
    <property type="term" value="C:membrane"/>
    <property type="evidence" value="ECO:0007669"/>
    <property type="project" value="UniProtKB-SubCell"/>
</dbReference>
<dbReference type="InterPro" id="IPR011701">
    <property type="entry name" value="MFS"/>
</dbReference>
<feature type="transmembrane region" description="Helical" evidence="2">
    <location>
        <begin position="105"/>
        <end position="128"/>
    </location>
</feature>
<dbReference type="InterPro" id="IPR036259">
    <property type="entry name" value="MFS_trans_sf"/>
</dbReference>
<dbReference type="AlphaFoldDB" id="A0A9P0HDG1"/>
<dbReference type="CDD" id="cd17352">
    <property type="entry name" value="MFS_MCT_SLC16"/>
    <property type="match status" value="1"/>
</dbReference>
<dbReference type="EMBL" id="OV725080">
    <property type="protein sequence ID" value="CAH1399976.1"/>
    <property type="molecule type" value="Genomic_DNA"/>
</dbReference>
<feature type="transmembrane region" description="Helical" evidence="2">
    <location>
        <begin position="140"/>
        <end position="165"/>
    </location>
</feature>
<gene>
    <name evidence="4" type="ORF">NEZAVI_LOCUS9303</name>
</gene>
<evidence type="ECO:0000256" key="2">
    <source>
        <dbReference type="SAM" id="Phobius"/>
    </source>
</evidence>
<dbReference type="Pfam" id="PF07690">
    <property type="entry name" value="MFS_1"/>
    <property type="match status" value="2"/>
</dbReference>
<name>A0A9P0HDG1_NEZVI</name>
<dbReference type="OrthoDB" id="410267at2759"/>
<dbReference type="GO" id="GO:0008028">
    <property type="term" value="F:monocarboxylic acid transmembrane transporter activity"/>
    <property type="evidence" value="ECO:0007669"/>
    <property type="project" value="TreeGrafter"/>
</dbReference>
<dbReference type="Gene3D" id="1.20.1250.20">
    <property type="entry name" value="MFS general substrate transporter like domains"/>
    <property type="match status" value="1"/>
</dbReference>
<evidence type="ECO:0000256" key="1">
    <source>
        <dbReference type="ARBA" id="ARBA00004141"/>
    </source>
</evidence>
<proteinExistence type="predicted"/>
<feature type="domain" description="Major facilitator superfamily (MFS) profile" evidence="3">
    <location>
        <begin position="1"/>
        <end position="510"/>
    </location>
</feature>
<dbReference type="InterPro" id="IPR020846">
    <property type="entry name" value="MFS_dom"/>
</dbReference>
<keyword evidence="2" id="KW-1133">Transmembrane helix</keyword>
<feature type="transmembrane region" description="Helical" evidence="2">
    <location>
        <begin position="81"/>
        <end position="99"/>
    </location>
</feature>
<feature type="transmembrane region" description="Helical" evidence="2">
    <location>
        <begin position="419"/>
        <end position="441"/>
    </location>
</feature>
<evidence type="ECO:0000259" key="3">
    <source>
        <dbReference type="PROSITE" id="PS50850"/>
    </source>
</evidence>
<comment type="subcellular location">
    <subcellularLocation>
        <location evidence="1">Membrane</location>
        <topology evidence="1">Multi-pass membrane protein</topology>
    </subcellularLocation>
</comment>
<feature type="transmembrane region" description="Helical" evidence="2">
    <location>
        <begin position="12"/>
        <end position="31"/>
    </location>
</feature>
<reference evidence="4" key="1">
    <citation type="submission" date="2022-01" db="EMBL/GenBank/DDBJ databases">
        <authorList>
            <person name="King R."/>
        </authorList>
    </citation>
    <scope>NUCLEOTIDE SEQUENCE</scope>
</reference>
<feature type="transmembrane region" description="Helical" evidence="2">
    <location>
        <begin position="481"/>
        <end position="502"/>
    </location>
</feature>
<dbReference type="InterPro" id="IPR050327">
    <property type="entry name" value="Proton-linked_MCT"/>
</dbReference>
<dbReference type="SUPFAM" id="SSF103473">
    <property type="entry name" value="MFS general substrate transporter"/>
    <property type="match status" value="1"/>
</dbReference>
<feature type="transmembrane region" description="Helical" evidence="2">
    <location>
        <begin position="331"/>
        <end position="354"/>
    </location>
</feature>
<keyword evidence="2" id="KW-0812">Transmembrane</keyword>
<evidence type="ECO:0000313" key="5">
    <source>
        <dbReference type="Proteomes" id="UP001152798"/>
    </source>
</evidence>
<dbReference type="PANTHER" id="PTHR11360:SF237">
    <property type="entry name" value="MONOCARBOXYLATE TRANSPORTER 12-B-LIKE PROTEIN"/>
    <property type="match status" value="1"/>
</dbReference>
<feature type="transmembrane region" description="Helical" evidence="2">
    <location>
        <begin position="51"/>
        <end position="69"/>
    </location>
</feature>